<dbReference type="PROSITE" id="PS50404">
    <property type="entry name" value="GST_NTER"/>
    <property type="match status" value="1"/>
</dbReference>
<dbReference type="CDD" id="cd03177">
    <property type="entry name" value="GST_C_Delta_Epsilon"/>
    <property type="match status" value="1"/>
</dbReference>
<feature type="domain" description="GST N-terminal" evidence="1">
    <location>
        <begin position="1"/>
        <end position="82"/>
    </location>
</feature>
<dbReference type="InterPro" id="IPR010987">
    <property type="entry name" value="Glutathione-S-Trfase_C-like"/>
</dbReference>
<evidence type="ECO:0000259" key="1">
    <source>
        <dbReference type="PROSITE" id="PS50404"/>
    </source>
</evidence>
<dbReference type="GO" id="GO:0003824">
    <property type="term" value="F:catalytic activity"/>
    <property type="evidence" value="ECO:0007669"/>
    <property type="project" value="UniProtKB-ARBA"/>
</dbReference>
<proteinExistence type="predicted"/>
<accession>A0ABD0SPR1</accession>
<dbReference type="Gene3D" id="3.40.30.10">
    <property type="entry name" value="Glutaredoxin"/>
    <property type="match status" value="1"/>
</dbReference>
<dbReference type="InterPro" id="IPR036249">
    <property type="entry name" value="Thioredoxin-like_sf"/>
</dbReference>
<dbReference type="Gene3D" id="1.20.1050.10">
    <property type="match status" value="1"/>
</dbReference>
<dbReference type="SFLD" id="SFLDG00358">
    <property type="entry name" value="Main_(cytGST)"/>
    <property type="match status" value="1"/>
</dbReference>
<dbReference type="InterPro" id="IPR040079">
    <property type="entry name" value="Glutathione_S-Trfase"/>
</dbReference>
<dbReference type="Pfam" id="PF13417">
    <property type="entry name" value="GST_N_3"/>
    <property type="match status" value="1"/>
</dbReference>
<name>A0ABD0SPR1_LOXSC</name>
<dbReference type="SFLD" id="SFLDS00019">
    <property type="entry name" value="Glutathione_Transferase_(cytos"/>
    <property type="match status" value="1"/>
</dbReference>
<dbReference type="Pfam" id="PF00043">
    <property type="entry name" value="GST_C"/>
    <property type="match status" value="1"/>
</dbReference>
<dbReference type="InterPro" id="IPR004046">
    <property type="entry name" value="GST_C"/>
</dbReference>
<dbReference type="SUPFAM" id="SSF47616">
    <property type="entry name" value="GST C-terminal domain-like"/>
    <property type="match status" value="1"/>
</dbReference>
<dbReference type="AlphaFoldDB" id="A0ABD0SPR1"/>
<dbReference type="PROSITE" id="PS50405">
    <property type="entry name" value="GST_CTER"/>
    <property type="match status" value="1"/>
</dbReference>
<dbReference type="SFLD" id="SFLDG01153">
    <property type="entry name" value="Main.4:_Theta-like"/>
    <property type="match status" value="1"/>
</dbReference>
<sequence>MKTVLYKTDMSPPARAVKMLVYLLGLDIEQRDLNPVLREQDAPELRKKNPMRTVPFIDEGDFSLGDSHAVVLYLLDKYGGPEHEYLYPKDRRKRATVNQILFFDCGILFPRLGAIMGPTFMGEMTEIPKEVVWRIKNAYSIMEGYLSQTTYLAADTMTVADICAYATASSLVGLVPVDEKKYPKLKQWLNTMFEKKFSKKMNEQGCSDHVTYLKLLMEHNKHNQKSKL</sequence>
<feature type="domain" description="GST C-terminal" evidence="2">
    <location>
        <begin position="90"/>
        <end position="213"/>
    </location>
</feature>
<dbReference type="Proteomes" id="UP001549921">
    <property type="component" value="Unassembled WGS sequence"/>
</dbReference>
<dbReference type="InterPro" id="IPR004045">
    <property type="entry name" value="Glutathione_S-Trfase_N"/>
</dbReference>
<evidence type="ECO:0000313" key="4">
    <source>
        <dbReference type="Proteomes" id="UP001549921"/>
    </source>
</evidence>
<evidence type="ECO:0000259" key="2">
    <source>
        <dbReference type="PROSITE" id="PS50405"/>
    </source>
</evidence>
<dbReference type="InterPro" id="IPR036282">
    <property type="entry name" value="Glutathione-S-Trfase_C_sf"/>
</dbReference>
<dbReference type="PANTHER" id="PTHR43969:SF4">
    <property type="entry name" value="FI01423P-RELATED"/>
    <property type="match status" value="1"/>
</dbReference>
<evidence type="ECO:0000313" key="3">
    <source>
        <dbReference type="EMBL" id="KAL0821009.1"/>
    </source>
</evidence>
<dbReference type="PANTHER" id="PTHR43969">
    <property type="entry name" value="GLUTATHIONE S TRANSFERASE D10, ISOFORM A-RELATED"/>
    <property type="match status" value="1"/>
</dbReference>
<protein>
    <submittedName>
        <fullName evidence="3">Uncharacterized protein</fullName>
    </submittedName>
</protein>
<reference evidence="3 4" key="1">
    <citation type="submission" date="2024-06" db="EMBL/GenBank/DDBJ databases">
        <title>A chromosome-level genome assembly of beet webworm, Loxostege sticticalis.</title>
        <authorList>
            <person name="Zhang Y."/>
        </authorList>
    </citation>
    <scope>NUCLEOTIDE SEQUENCE [LARGE SCALE GENOMIC DNA]</scope>
    <source>
        <strain evidence="3">AQ028</strain>
        <tissue evidence="3">Male pupae</tissue>
    </source>
</reference>
<dbReference type="SUPFAM" id="SSF52833">
    <property type="entry name" value="Thioredoxin-like"/>
    <property type="match status" value="1"/>
</dbReference>
<dbReference type="FunFam" id="1.20.1050.10:FF:000007">
    <property type="entry name" value="Glutathione S-transferase 1-1"/>
    <property type="match status" value="1"/>
</dbReference>
<comment type="caution">
    <text evidence="3">The sequence shown here is derived from an EMBL/GenBank/DDBJ whole genome shotgun (WGS) entry which is preliminary data.</text>
</comment>
<organism evidence="3 4">
    <name type="scientific">Loxostege sticticalis</name>
    <name type="common">Beet webworm moth</name>
    <dbReference type="NCBI Taxonomy" id="481309"/>
    <lineage>
        <taxon>Eukaryota</taxon>
        <taxon>Metazoa</taxon>
        <taxon>Ecdysozoa</taxon>
        <taxon>Arthropoda</taxon>
        <taxon>Hexapoda</taxon>
        <taxon>Insecta</taxon>
        <taxon>Pterygota</taxon>
        <taxon>Neoptera</taxon>
        <taxon>Endopterygota</taxon>
        <taxon>Lepidoptera</taxon>
        <taxon>Glossata</taxon>
        <taxon>Ditrysia</taxon>
        <taxon>Pyraloidea</taxon>
        <taxon>Crambidae</taxon>
        <taxon>Pyraustinae</taxon>
        <taxon>Loxostege</taxon>
    </lineage>
</organism>
<dbReference type="EMBL" id="JBEDNZ010000018">
    <property type="protein sequence ID" value="KAL0821009.1"/>
    <property type="molecule type" value="Genomic_DNA"/>
</dbReference>
<gene>
    <name evidence="3" type="ORF">ABMA28_005658</name>
</gene>